<organism evidence="1 2">
    <name type="scientific">Caballeronia calidae</name>
    <dbReference type="NCBI Taxonomy" id="1777139"/>
    <lineage>
        <taxon>Bacteria</taxon>
        <taxon>Pseudomonadati</taxon>
        <taxon>Pseudomonadota</taxon>
        <taxon>Betaproteobacteria</taxon>
        <taxon>Burkholderiales</taxon>
        <taxon>Burkholderiaceae</taxon>
        <taxon>Caballeronia</taxon>
    </lineage>
</organism>
<dbReference type="EMBL" id="FCOX02000040">
    <property type="protein sequence ID" value="SAK99749.1"/>
    <property type="molecule type" value="Genomic_DNA"/>
</dbReference>
<evidence type="ECO:0000313" key="2">
    <source>
        <dbReference type="Proteomes" id="UP000071859"/>
    </source>
</evidence>
<reference evidence="1" key="1">
    <citation type="submission" date="2016-01" db="EMBL/GenBank/DDBJ databases">
        <authorList>
            <person name="Peeters C."/>
        </authorList>
    </citation>
    <scope>NUCLEOTIDE SEQUENCE</scope>
    <source>
        <strain evidence="1">LMG 29321</strain>
    </source>
</reference>
<protein>
    <submittedName>
        <fullName evidence="1">Uncharacterized protein</fullName>
    </submittedName>
</protein>
<proteinExistence type="predicted"/>
<accession>A0A158DYQ6</accession>
<keyword evidence="2" id="KW-1185">Reference proteome</keyword>
<comment type="caution">
    <text evidence="1">The sequence shown here is derived from an EMBL/GenBank/DDBJ whole genome shotgun (WGS) entry which is preliminary data.</text>
</comment>
<dbReference type="Proteomes" id="UP000071859">
    <property type="component" value="Unassembled WGS sequence"/>
</dbReference>
<evidence type="ECO:0000313" key="1">
    <source>
        <dbReference type="EMBL" id="SAK99749.1"/>
    </source>
</evidence>
<dbReference type="AlphaFoldDB" id="A0A158DYQ6"/>
<name>A0A158DYQ6_9BURK</name>
<gene>
    <name evidence="1" type="ORF">AWB78_05821</name>
</gene>
<sequence length="490" mass="55322">MFSDRYCHVTAANTATSRNRQDLLWPVYAWKVLYPDERRRSTLNLFQETLLGLARAGVRDPVELAALMALDTELVRFIIGVQLLPSGWVDSHNRVTEKGMQLLDGEEEVRASLQVGYAFQDAVSGEWMPRFTTQLSEVAPSGHNNSNRPFFVLDRDSGHKRHPFMLRESVPPALDPDRLIRAHRQYRRDVGVAGGEGRDTHPEVVFDAIECIADTPVKLYLWCELYRDESGLDSWLISDPFRIQRAVPWLRKPFAELAKGNANLARLMQRLLPDVAPDAQSAEEWMERIEESVAVEIDASHPYLGQQQLIRHHLARLLRLTERVEGQKRSHPEEMGALMNEAASLLEAVLQWLLRNWTGSAPAWPKNTNWSRQEAKAELAALQIGGAAIDSDLVNALAGQSRSVIKAALRSMDQPLKGLLAATMIVAHGNDKHPYHEVGADALQLVRLTELTNYRNKVGGHASGQQADRDEALEHARFAVQWMALFKRFY</sequence>